<gene>
    <name evidence="2" type="ORF">KFL_005830010</name>
</gene>
<keyword evidence="3" id="KW-1185">Reference proteome</keyword>
<accession>A0A1Y1IH39</accession>
<feature type="compositionally biased region" description="Basic and acidic residues" evidence="1">
    <location>
        <begin position="19"/>
        <end position="29"/>
    </location>
</feature>
<proteinExistence type="predicted"/>
<organism evidence="2 3">
    <name type="scientific">Klebsormidium nitens</name>
    <name type="common">Green alga</name>
    <name type="synonym">Ulothrix nitens</name>
    <dbReference type="NCBI Taxonomy" id="105231"/>
    <lineage>
        <taxon>Eukaryota</taxon>
        <taxon>Viridiplantae</taxon>
        <taxon>Streptophyta</taxon>
        <taxon>Klebsormidiophyceae</taxon>
        <taxon>Klebsormidiales</taxon>
        <taxon>Klebsormidiaceae</taxon>
        <taxon>Klebsormidium</taxon>
    </lineage>
</organism>
<evidence type="ECO:0000313" key="2">
    <source>
        <dbReference type="EMBL" id="GAQ89963.1"/>
    </source>
</evidence>
<evidence type="ECO:0000313" key="3">
    <source>
        <dbReference type="Proteomes" id="UP000054558"/>
    </source>
</evidence>
<sequence>MERQDLAEGGWAAPFGASEEARETGKLAEKKKEVSEALEAVGLREAEAQKQRVALGEIGSALAKEKAEPGQRREVVRALERSSASGAVALERLTLEVEKPTIAGFKDIRRAPLVVRAAEQLRILKAFAVESAGREAEVWRATEAISAQVKELTRAYESEVRKISDHRDAADALLTKELRRVMQSALENRVTKDLARWGSPETGGGLIQGRDAPVGINPLEAVTTSWIK</sequence>
<reference evidence="2 3" key="1">
    <citation type="journal article" date="2014" name="Nat. Commun.">
        <title>Klebsormidium flaccidum genome reveals primary factors for plant terrestrial adaptation.</title>
        <authorList>
            <person name="Hori K."/>
            <person name="Maruyama F."/>
            <person name="Fujisawa T."/>
            <person name="Togashi T."/>
            <person name="Yamamoto N."/>
            <person name="Seo M."/>
            <person name="Sato S."/>
            <person name="Yamada T."/>
            <person name="Mori H."/>
            <person name="Tajima N."/>
            <person name="Moriyama T."/>
            <person name="Ikeuchi M."/>
            <person name="Watanabe M."/>
            <person name="Wada H."/>
            <person name="Kobayashi K."/>
            <person name="Saito M."/>
            <person name="Masuda T."/>
            <person name="Sasaki-Sekimoto Y."/>
            <person name="Mashiguchi K."/>
            <person name="Awai K."/>
            <person name="Shimojima M."/>
            <person name="Masuda S."/>
            <person name="Iwai M."/>
            <person name="Nobusawa T."/>
            <person name="Narise T."/>
            <person name="Kondo S."/>
            <person name="Saito H."/>
            <person name="Sato R."/>
            <person name="Murakawa M."/>
            <person name="Ihara Y."/>
            <person name="Oshima-Yamada Y."/>
            <person name="Ohtaka K."/>
            <person name="Satoh M."/>
            <person name="Sonobe K."/>
            <person name="Ishii M."/>
            <person name="Ohtani R."/>
            <person name="Kanamori-Sato M."/>
            <person name="Honoki R."/>
            <person name="Miyazaki D."/>
            <person name="Mochizuki H."/>
            <person name="Umetsu J."/>
            <person name="Higashi K."/>
            <person name="Shibata D."/>
            <person name="Kamiya Y."/>
            <person name="Sato N."/>
            <person name="Nakamura Y."/>
            <person name="Tabata S."/>
            <person name="Ida S."/>
            <person name="Kurokawa K."/>
            <person name="Ohta H."/>
        </authorList>
    </citation>
    <scope>NUCLEOTIDE SEQUENCE [LARGE SCALE GENOMIC DNA]</scope>
    <source>
        <strain evidence="2 3">NIES-2285</strain>
    </source>
</reference>
<name>A0A1Y1IH39_KLENI</name>
<protein>
    <submittedName>
        <fullName evidence="2">Uncharacterized protein</fullName>
    </submittedName>
</protein>
<dbReference type="AlphaFoldDB" id="A0A1Y1IH39"/>
<feature type="region of interest" description="Disordered" evidence="1">
    <location>
        <begin position="1"/>
        <end position="29"/>
    </location>
</feature>
<evidence type="ECO:0000256" key="1">
    <source>
        <dbReference type="SAM" id="MobiDB-lite"/>
    </source>
</evidence>
<dbReference type="EMBL" id="DF237532">
    <property type="protein sequence ID" value="GAQ89963.1"/>
    <property type="molecule type" value="Genomic_DNA"/>
</dbReference>
<dbReference type="Proteomes" id="UP000054558">
    <property type="component" value="Unassembled WGS sequence"/>
</dbReference>